<evidence type="ECO:0000256" key="8">
    <source>
        <dbReference type="ARBA" id="ARBA00023098"/>
    </source>
</evidence>
<evidence type="ECO:0000256" key="7">
    <source>
        <dbReference type="ARBA" id="ARBA00022989"/>
    </source>
</evidence>
<dbReference type="InterPro" id="IPR011989">
    <property type="entry name" value="ARM-like"/>
</dbReference>
<feature type="domain" description="NACHT" evidence="16">
    <location>
        <begin position="373"/>
        <end position="470"/>
    </location>
</feature>
<dbReference type="InterPro" id="IPR052374">
    <property type="entry name" value="SERAC1"/>
</dbReference>
<protein>
    <recommendedName>
        <fullName evidence="14">Protein SERAC1</fullName>
    </recommendedName>
    <alternativeName>
        <fullName evidence="15">Serine active site-containing protein 1</fullName>
    </alternativeName>
</protein>
<name>A0A8H7K959_BIOOC</name>
<comment type="caution">
    <text evidence="17">The sequence shown here is derived from an EMBL/GenBank/DDBJ whole genome shotgun (WGS) entry which is preliminary data.</text>
</comment>
<keyword evidence="5" id="KW-0812">Transmembrane</keyword>
<evidence type="ECO:0000256" key="10">
    <source>
        <dbReference type="ARBA" id="ARBA00023136"/>
    </source>
</evidence>
<dbReference type="GO" id="GO:0016020">
    <property type="term" value="C:membrane"/>
    <property type="evidence" value="ECO:0007669"/>
    <property type="project" value="UniProtKB-SubCell"/>
</dbReference>
<dbReference type="GO" id="GO:0008654">
    <property type="term" value="P:phospholipid biosynthetic process"/>
    <property type="evidence" value="ECO:0007669"/>
    <property type="project" value="UniProtKB-KW"/>
</dbReference>
<comment type="subcellular location">
    <subcellularLocation>
        <location evidence="3">Endoplasmic reticulum</location>
    </subcellularLocation>
    <subcellularLocation>
        <location evidence="1">Membrane</location>
        <topology evidence="1">Single-pass membrane protein</topology>
    </subcellularLocation>
    <subcellularLocation>
        <location evidence="2">Mitochondrion</location>
    </subcellularLocation>
</comment>
<dbReference type="GO" id="GO:0005739">
    <property type="term" value="C:mitochondrion"/>
    <property type="evidence" value="ECO:0007669"/>
    <property type="project" value="UniProtKB-SubCell"/>
</dbReference>
<dbReference type="GO" id="GO:0005783">
    <property type="term" value="C:endoplasmic reticulum"/>
    <property type="evidence" value="ECO:0007669"/>
    <property type="project" value="UniProtKB-SubCell"/>
</dbReference>
<keyword evidence="9" id="KW-0496">Mitochondrion</keyword>
<reference evidence="17" key="1">
    <citation type="submission" date="2020-10" db="EMBL/GenBank/DDBJ databases">
        <title>High-Quality Genome Resource of Clonostachys rosea strain S41 by Oxford Nanopore Long-Read Sequencing.</title>
        <authorList>
            <person name="Wang H."/>
        </authorList>
    </citation>
    <scope>NUCLEOTIDE SEQUENCE</scope>
    <source>
        <strain evidence="17">S41</strain>
    </source>
</reference>
<organism evidence="17 18">
    <name type="scientific">Bionectria ochroleuca</name>
    <name type="common">Gliocladium roseum</name>
    <dbReference type="NCBI Taxonomy" id="29856"/>
    <lineage>
        <taxon>Eukaryota</taxon>
        <taxon>Fungi</taxon>
        <taxon>Dikarya</taxon>
        <taxon>Ascomycota</taxon>
        <taxon>Pezizomycotina</taxon>
        <taxon>Sordariomycetes</taxon>
        <taxon>Hypocreomycetidae</taxon>
        <taxon>Hypocreales</taxon>
        <taxon>Bionectriaceae</taxon>
        <taxon>Clonostachys</taxon>
    </lineage>
</organism>
<dbReference type="PROSITE" id="PS50837">
    <property type="entry name" value="NACHT"/>
    <property type="match status" value="1"/>
</dbReference>
<keyword evidence="8" id="KW-0443">Lipid metabolism</keyword>
<dbReference type="Gene3D" id="3.40.50.300">
    <property type="entry name" value="P-loop containing nucleotide triphosphate hydrolases"/>
    <property type="match status" value="1"/>
</dbReference>
<dbReference type="EMBL" id="JADCTT010000010">
    <property type="protein sequence ID" value="KAF9747633.1"/>
    <property type="molecule type" value="Genomic_DNA"/>
</dbReference>
<dbReference type="InterPro" id="IPR029058">
    <property type="entry name" value="AB_hydrolase_fold"/>
</dbReference>
<dbReference type="SUPFAM" id="SSF52540">
    <property type="entry name" value="P-loop containing nucleoside triphosphate hydrolases"/>
    <property type="match status" value="1"/>
</dbReference>
<dbReference type="Gene3D" id="1.25.10.10">
    <property type="entry name" value="Leucine-rich Repeat Variant"/>
    <property type="match status" value="3"/>
</dbReference>
<dbReference type="InterPro" id="IPR027417">
    <property type="entry name" value="P-loop_NTPase"/>
</dbReference>
<dbReference type="PANTHER" id="PTHR48182">
    <property type="entry name" value="PROTEIN SERAC1"/>
    <property type="match status" value="1"/>
</dbReference>
<dbReference type="InterPro" id="IPR007111">
    <property type="entry name" value="NACHT_NTPase"/>
</dbReference>
<evidence type="ECO:0000256" key="12">
    <source>
        <dbReference type="ARBA" id="ARBA00023264"/>
    </source>
</evidence>
<evidence type="ECO:0000256" key="13">
    <source>
        <dbReference type="ARBA" id="ARBA00038024"/>
    </source>
</evidence>
<keyword evidence="6" id="KW-0256">Endoplasmic reticulum</keyword>
<gene>
    <name evidence="17" type="ORF">IM811_002967</name>
</gene>
<keyword evidence="4" id="KW-0444">Lipid biosynthesis</keyword>
<dbReference type="Gene3D" id="3.40.50.1820">
    <property type="entry name" value="alpha/beta hydrolase"/>
    <property type="match status" value="1"/>
</dbReference>
<dbReference type="InterPro" id="IPR016024">
    <property type="entry name" value="ARM-type_fold"/>
</dbReference>
<evidence type="ECO:0000256" key="2">
    <source>
        <dbReference type="ARBA" id="ARBA00004173"/>
    </source>
</evidence>
<dbReference type="SUPFAM" id="SSF53474">
    <property type="entry name" value="alpha/beta-Hydrolases"/>
    <property type="match status" value="1"/>
</dbReference>
<comment type="similarity">
    <text evidence="13">Belongs to the SERAC1 family.</text>
</comment>
<proteinExistence type="inferred from homology"/>
<dbReference type="Proteomes" id="UP000616885">
    <property type="component" value="Unassembled WGS sequence"/>
</dbReference>
<evidence type="ECO:0000256" key="5">
    <source>
        <dbReference type="ARBA" id="ARBA00022692"/>
    </source>
</evidence>
<evidence type="ECO:0000256" key="4">
    <source>
        <dbReference type="ARBA" id="ARBA00022516"/>
    </source>
</evidence>
<dbReference type="SUPFAM" id="SSF48371">
    <property type="entry name" value="ARM repeat"/>
    <property type="match status" value="2"/>
</dbReference>
<evidence type="ECO:0000256" key="6">
    <source>
        <dbReference type="ARBA" id="ARBA00022824"/>
    </source>
</evidence>
<evidence type="ECO:0000256" key="3">
    <source>
        <dbReference type="ARBA" id="ARBA00004240"/>
    </source>
</evidence>
<sequence length="1381" mass="155145">MPLRQVFPDPSDKSVKASDFKIDIIAVHGLNPRSKSESDHAWDTWRTPSGSEGHLWLREDLPAIVPGARIFLYQYDAAAAYGTDKGNFHDKASSLLEAVDVKRNGAEQRPILWFGHSMGGVLIKQALINAHVNPVYSSIKDATSGLAFFATPQSGGDQTLVNLGRIAVAIANTVGFSTKSDVLSTLKKGSVFSDIMAEQWRHQLESYDIVSFWGDHDTAVPRESARLGLAGNREHIVKLNADHGGVCKFSDSIEDQDNLELVLPNIQKLYEKAMAKSPIPVADDYLRKEFYANSLKLKRLSGDRLDVEDCYINLAIIETANSSSQSRRNAEHTQSSSPYLLERLAVEPKDAKVDLRKIFDLRRTPDGRNILPRRIFVRGHAGVGKTTLCKKAVYEFLYNQVWSKLFKRVLWVPLRNLQQRGSRYNLFELLSDEFFPHHPQREELAASVQRACQSPGGGQTLFILDGLDEIAHLLSGDTDMSRFVTELLNQPNVIVMSRPSASPPLEVKPFDLEVETLGFEPAQVEEFVRKVEPTNADAILSFLGGLPHSRSETMTDLYQAIERGLWKRDSHRLKRAPSGLTTDEHRAIGTMASVSKEVSFLEGLAFSGMYNNTLLFNANFRDIVAAHFYQPKETADRILKNISFMRTTDPEAIQRHRLYHFVHLTYQEYFAAKYFVRNWQGGTSLKCLRTHQTESLRHGQIEVEDLTPVQFLQSHKYSARYDIFWRLVAGCLASGAPQPNGLVRFFTELDRQPLDFLGVAHQRLRMHCLREIPSTITSNEFLALKSQIEDEIVHQVFFPSFLRTIKPPASLLEFSRILGFRPDKRQCLALSNQSKLPESTLHSLVHCLNREGKDRDIAARTIQCQPGLPSSILAALAAHLKSPDQETRRATILSLGCQPWPDDILTAVMKYLQSSDKTMQLAALDALARQSSLSVDKLLSIRVYLKSQDEYVRDAAFTVMGSQKELPDSILSTIAAFIDKPDEPGHGAALEILGNQHNLPPGIIRCLVKSVEFQLIYRKRRTFEVLSNQRSLPEDVLSVLVAHLAPDSPVIQQAAIDAIKNQPELPPSIYNSILPLLESSDRWCRWAAASALGGNGILPMQARLRLWERLDDAEAIVRHATILSLGRHSDISNDDLLRIVKNLRDGEYTVRRAATVVLRSYPNLPDNVLQYIKPLLQDEEIYVRHAAFQVFGGQPNLSQELLLYLVERFSDQDRGVAASVMGALGGQATLSEAMLRLLIERFRNVGSEGFHEGALAILNNSPTNASIKVNELFNFTLLIKHDSFRLAVSKRIDLLDNFISLMIQCSESHLAWYVHEGNSCIETQSGVQRLALKDERAFRQVIEGYQKEFRMPGTIVGQQSTGGANSGPTLFNRVMRTFIHW</sequence>
<evidence type="ECO:0000256" key="11">
    <source>
        <dbReference type="ARBA" id="ARBA00023209"/>
    </source>
</evidence>
<evidence type="ECO:0000256" key="1">
    <source>
        <dbReference type="ARBA" id="ARBA00004167"/>
    </source>
</evidence>
<keyword evidence="11" id="KW-0594">Phospholipid biosynthesis</keyword>
<evidence type="ECO:0000313" key="17">
    <source>
        <dbReference type="EMBL" id="KAF9747633.1"/>
    </source>
</evidence>
<dbReference type="Pfam" id="PF13646">
    <property type="entry name" value="HEAT_2"/>
    <property type="match status" value="1"/>
</dbReference>
<keyword evidence="7" id="KW-1133">Transmembrane helix</keyword>
<evidence type="ECO:0000313" key="18">
    <source>
        <dbReference type="Proteomes" id="UP000616885"/>
    </source>
</evidence>
<evidence type="ECO:0000259" key="16">
    <source>
        <dbReference type="PROSITE" id="PS50837"/>
    </source>
</evidence>
<keyword evidence="10" id="KW-0472">Membrane</keyword>
<dbReference type="PANTHER" id="PTHR48182:SF2">
    <property type="entry name" value="PROTEIN SERAC1"/>
    <property type="match status" value="1"/>
</dbReference>
<dbReference type="Pfam" id="PF05729">
    <property type="entry name" value="NACHT"/>
    <property type="match status" value="1"/>
</dbReference>
<evidence type="ECO:0000256" key="15">
    <source>
        <dbReference type="ARBA" id="ARBA00041701"/>
    </source>
</evidence>
<keyword evidence="12" id="KW-1208">Phospholipid metabolism</keyword>
<evidence type="ECO:0000256" key="9">
    <source>
        <dbReference type="ARBA" id="ARBA00023128"/>
    </source>
</evidence>
<evidence type="ECO:0000256" key="14">
    <source>
        <dbReference type="ARBA" id="ARBA00040991"/>
    </source>
</evidence>
<accession>A0A8H7K959</accession>